<gene>
    <name evidence="7" type="ORF">KUF71_013086</name>
</gene>
<dbReference type="GO" id="GO:0005737">
    <property type="term" value="C:cytoplasm"/>
    <property type="evidence" value="ECO:0007669"/>
    <property type="project" value="TreeGrafter"/>
</dbReference>
<sequence>MDAGGVLCEITSDMLHIVREARCRTLGPFSPSFSVQDILLQGLEKHLPEDAHLRVSGKLHISLTRVYDGKNVIVSHFNSKEDLLQALMASAFVPIFSGFLPPKFHGIRYMDGGFSDNLPTLDENTITVSPFCGESDICPRDLSLQLFHINVANTSIELSRQNIYRFTRILFPPKPEVLSNMCKQGFDDALRFLNRNNLINCTRCLAVQSTFVVQDTLDESLEYDPQCQECKVHRQEATVANLPDTVLSIFQDAIDSANKGLMNWVFKHRGMKLLSVLSLPYTLPADLMYATFTKLIAMAPRMGNNLYLMSKFIVDEVSRLLKRMNRERREMSAQITCQLAITEYGGACDTEEELESPTPVKNKMNFNFTLNLDENGEKKGATRRFSSNKILSRHGSFSVNRAETSNVDDDTFEHILQVTAQHEAVMAYYYMDENNKVKVTEIYDVTDADSSVLLNPEEKMLNTQLQYDDDWDEVIHGSWMSTQPTMEEEDGYDGDSSVSSAEEDDRDRHFSSNVFSDPESEWTRGSSSLNILTTKSDNAGRHFISSRPESDQTGRAATRLPSRKYSVIDS</sequence>
<dbReference type="EC" id="3.1.1.3" evidence="1"/>
<evidence type="ECO:0000256" key="2">
    <source>
        <dbReference type="ARBA" id="ARBA00022801"/>
    </source>
</evidence>
<keyword evidence="2" id="KW-0378">Hydrolase</keyword>
<dbReference type="PROSITE" id="PS51635">
    <property type="entry name" value="PNPLA"/>
    <property type="match status" value="1"/>
</dbReference>
<dbReference type="InterPro" id="IPR002641">
    <property type="entry name" value="PNPLA_dom"/>
</dbReference>
<reference evidence="7" key="2">
    <citation type="journal article" date="2023" name="BMC Genomics">
        <title>Pest status, molecular evolution, and epigenetic factors derived from the genome assembly of Frankliniella fusca, a thysanopteran phytovirus vector.</title>
        <authorList>
            <person name="Catto M.A."/>
            <person name="Labadie P.E."/>
            <person name="Jacobson A.L."/>
            <person name="Kennedy G.G."/>
            <person name="Srinivasan R."/>
            <person name="Hunt B.G."/>
        </authorList>
    </citation>
    <scope>NUCLEOTIDE SEQUENCE</scope>
    <source>
        <strain evidence="7">PL_HMW_Pooled</strain>
    </source>
</reference>
<dbReference type="SUPFAM" id="SSF52151">
    <property type="entry name" value="FabD/lysophospholipase-like"/>
    <property type="match status" value="1"/>
</dbReference>
<keyword evidence="8" id="KW-1185">Reference proteome</keyword>
<evidence type="ECO:0000256" key="4">
    <source>
        <dbReference type="PROSITE-ProRule" id="PRU01161"/>
    </source>
</evidence>
<reference evidence="7" key="1">
    <citation type="submission" date="2021-07" db="EMBL/GenBank/DDBJ databases">
        <authorList>
            <person name="Catto M.A."/>
            <person name="Jacobson A."/>
            <person name="Kennedy G."/>
            <person name="Labadie P."/>
            <person name="Hunt B.G."/>
            <person name="Srinivasan R."/>
        </authorList>
    </citation>
    <scope>NUCLEOTIDE SEQUENCE</scope>
    <source>
        <strain evidence="7">PL_HMW_Pooled</strain>
        <tissue evidence="7">Head</tissue>
    </source>
</reference>
<comment type="caution">
    <text evidence="7">The sequence shown here is derived from an EMBL/GenBank/DDBJ whole genome shotgun (WGS) entry which is preliminary data.</text>
</comment>
<protein>
    <recommendedName>
        <fullName evidence="1">triacylglycerol lipase</fullName>
        <ecNumber evidence="1">3.1.1.3</ecNumber>
    </recommendedName>
</protein>
<evidence type="ECO:0000256" key="3">
    <source>
        <dbReference type="ARBA" id="ARBA00023098"/>
    </source>
</evidence>
<dbReference type="PANTHER" id="PTHR12406">
    <property type="entry name" value="CALCIUM-INDEPENDENT PHOSPHOLIPASE A2 IPLA2 -RELATED"/>
    <property type="match status" value="1"/>
</dbReference>
<dbReference type="GO" id="GO:0004806">
    <property type="term" value="F:triacylglycerol lipase activity"/>
    <property type="evidence" value="ECO:0007669"/>
    <property type="project" value="UniProtKB-EC"/>
</dbReference>
<evidence type="ECO:0000313" key="7">
    <source>
        <dbReference type="EMBL" id="KAK3932627.1"/>
    </source>
</evidence>
<dbReference type="Pfam" id="PF01734">
    <property type="entry name" value="Patatin"/>
    <property type="match status" value="1"/>
</dbReference>
<feature type="region of interest" description="Disordered" evidence="5">
    <location>
        <begin position="482"/>
        <end position="570"/>
    </location>
</feature>
<dbReference type="FunFam" id="3.40.1090.10:FF:000003">
    <property type="entry name" value="Patatin-like phospholipase domain-containing protein 2"/>
    <property type="match status" value="1"/>
</dbReference>
<dbReference type="Gene3D" id="3.40.1090.10">
    <property type="entry name" value="Cytosolic phospholipase A2 catalytic domain"/>
    <property type="match status" value="1"/>
</dbReference>
<accession>A0AAE1I381</accession>
<feature type="domain" description="PNPLA" evidence="6">
    <location>
        <begin position="1"/>
        <end position="124"/>
    </location>
</feature>
<comment type="caution">
    <text evidence="4">Lacks conserved residue(s) required for the propagation of feature annotation.</text>
</comment>
<dbReference type="InterPro" id="IPR033562">
    <property type="entry name" value="PLPL"/>
</dbReference>
<organism evidence="7 8">
    <name type="scientific">Frankliniella fusca</name>
    <dbReference type="NCBI Taxonomy" id="407009"/>
    <lineage>
        <taxon>Eukaryota</taxon>
        <taxon>Metazoa</taxon>
        <taxon>Ecdysozoa</taxon>
        <taxon>Arthropoda</taxon>
        <taxon>Hexapoda</taxon>
        <taxon>Insecta</taxon>
        <taxon>Pterygota</taxon>
        <taxon>Neoptera</taxon>
        <taxon>Paraneoptera</taxon>
        <taxon>Thysanoptera</taxon>
        <taxon>Terebrantia</taxon>
        <taxon>Thripoidea</taxon>
        <taxon>Thripidae</taxon>
        <taxon>Frankliniella</taxon>
    </lineage>
</organism>
<dbReference type="PANTHER" id="PTHR12406:SF41">
    <property type="entry name" value="BRUMMER, ISOFORM B-RELATED"/>
    <property type="match status" value="1"/>
</dbReference>
<dbReference type="Proteomes" id="UP001219518">
    <property type="component" value="Unassembled WGS sequence"/>
</dbReference>
<dbReference type="GO" id="GO:0019433">
    <property type="term" value="P:triglyceride catabolic process"/>
    <property type="evidence" value="ECO:0007669"/>
    <property type="project" value="TreeGrafter"/>
</dbReference>
<evidence type="ECO:0000259" key="6">
    <source>
        <dbReference type="PROSITE" id="PS51635"/>
    </source>
</evidence>
<feature type="short sequence motif" description="DGA/G" evidence="4">
    <location>
        <begin position="111"/>
        <end position="113"/>
    </location>
</feature>
<feature type="compositionally biased region" description="Polar residues" evidence="5">
    <location>
        <begin position="523"/>
        <end position="537"/>
    </location>
</feature>
<dbReference type="InterPro" id="IPR016035">
    <property type="entry name" value="Acyl_Trfase/lysoPLipase"/>
</dbReference>
<evidence type="ECO:0000256" key="5">
    <source>
        <dbReference type="SAM" id="MobiDB-lite"/>
    </source>
</evidence>
<dbReference type="GO" id="GO:0055088">
    <property type="term" value="P:lipid homeostasis"/>
    <property type="evidence" value="ECO:0007669"/>
    <property type="project" value="TreeGrafter"/>
</dbReference>
<dbReference type="GO" id="GO:0005811">
    <property type="term" value="C:lipid droplet"/>
    <property type="evidence" value="ECO:0007669"/>
    <property type="project" value="TreeGrafter"/>
</dbReference>
<dbReference type="GO" id="GO:0016020">
    <property type="term" value="C:membrane"/>
    <property type="evidence" value="ECO:0007669"/>
    <property type="project" value="TreeGrafter"/>
</dbReference>
<proteinExistence type="predicted"/>
<evidence type="ECO:0000313" key="8">
    <source>
        <dbReference type="Proteomes" id="UP001219518"/>
    </source>
</evidence>
<name>A0AAE1I381_9NEOP</name>
<evidence type="ECO:0000256" key="1">
    <source>
        <dbReference type="ARBA" id="ARBA00013279"/>
    </source>
</evidence>
<dbReference type="EMBL" id="JAHWGI010001437">
    <property type="protein sequence ID" value="KAK3932627.1"/>
    <property type="molecule type" value="Genomic_DNA"/>
</dbReference>
<dbReference type="AlphaFoldDB" id="A0AAE1I381"/>
<keyword evidence="3" id="KW-0443">Lipid metabolism</keyword>